<dbReference type="RefSeq" id="WP_120099931.1">
    <property type="nucleotide sequence ID" value="NZ_QKNY01000001.1"/>
</dbReference>
<proteinExistence type="predicted"/>
<dbReference type="InterPro" id="IPR006311">
    <property type="entry name" value="TAT_signal"/>
</dbReference>
<dbReference type="AlphaFoldDB" id="A0A3A6PX39"/>
<gene>
    <name evidence="1" type="ORF">DM826_00035</name>
</gene>
<name>A0A3A6PX39_9EURY</name>
<dbReference type="Proteomes" id="UP000276588">
    <property type="component" value="Unassembled WGS sequence"/>
</dbReference>
<evidence type="ECO:0000313" key="2">
    <source>
        <dbReference type="Proteomes" id="UP000276588"/>
    </source>
</evidence>
<evidence type="ECO:0000313" key="1">
    <source>
        <dbReference type="EMBL" id="RJX45127.1"/>
    </source>
</evidence>
<reference evidence="1 2" key="1">
    <citation type="submission" date="2018-06" db="EMBL/GenBank/DDBJ databases">
        <title>Halonotius sp. F13-13 a new haloarchaeeon isolated from a solar saltern from Isla Cristina, Huelva, Spain.</title>
        <authorList>
            <person name="Duran-Viseras A."/>
            <person name="Sanchez-Porro C."/>
            <person name="Ventosa A."/>
        </authorList>
    </citation>
    <scope>NUCLEOTIDE SEQUENCE [LARGE SCALE GENOMIC DNA]</scope>
    <source>
        <strain evidence="1 2">F13-13</strain>
    </source>
</reference>
<dbReference type="PROSITE" id="PS51257">
    <property type="entry name" value="PROKAR_LIPOPROTEIN"/>
    <property type="match status" value="1"/>
</dbReference>
<dbReference type="OrthoDB" id="313493at2157"/>
<protein>
    <submittedName>
        <fullName evidence="1">Uncharacterized protein</fullName>
    </submittedName>
</protein>
<keyword evidence="2" id="KW-1185">Reference proteome</keyword>
<dbReference type="EMBL" id="QKNY01000001">
    <property type="protein sequence ID" value="RJX45127.1"/>
    <property type="molecule type" value="Genomic_DNA"/>
</dbReference>
<accession>A0A3A6PX39</accession>
<organism evidence="1 2">
    <name type="scientific">Halonotius aquaticus</name>
    <dbReference type="NCBI Taxonomy" id="2216978"/>
    <lineage>
        <taxon>Archaea</taxon>
        <taxon>Methanobacteriati</taxon>
        <taxon>Methanobacteriota</taxon>
        <taxon>Stenosarchaea group</taxon>
        <taxon>Halobacteria</taxon>
        <taxon>Halobacteriales</taxon>
        <taxon>Haloferacaceae</taxon>
        <taxon>Halonotius</taxon>
    </lineage>
</organism>
<sequence>MSPSRRRLLQTAAPAVLAGVAGCTSGGFSDTDQSTEYTLSIDTIDASPTEHALYEPSDDPLFGDPARAALAAILPDGTHRTYGFTPLPEDSYVAGEERYFQTDSAVTGRQEMDRTLVRVESLDDDAVGESDGDESGAEAIHVDALDRPSARVIKILHSNSATRGAGASADLIRDDAYVLRRPAERDSQLATGDLDGRVITMTADGGFPYRVSVTTESIRETEYTTRAIPVADDEAAFGKVVFAAEIDAELDDGSLSMAARDLLDRALGGEHTESTPLSTAFEAVLAALGVATADESLNGRLLWYDDQLYRYGLYIDTPE</sequence>
<comment type="caution">
    <text evidence="1">The sequence shown here is derived from an EMBL/GenBank/DDBJ whole genome shotgun (WGS) entry which is preliminary data.</text>
</comment>
<dbReference type="PROSITE" id="PS51318">
    <property type="entry name" value="TAT"/>
    <property type="match status" value="1"/>
</dbReference>